<keyword evidence="5" id="KW-0347">Helicase</keyword>
<feature type="compositionally biased region" description="Basic and acidic residues" evidence="10">
    <location>
        <begin position="597"/>
        <end position="612"/>
    </location>
</feature>
<proteinExistence type="predicted"/>
<dbReference type="PANTHER" id="PTHR30591">
    <property type="entry name" value="RECBCD ENZYME SUBUNIT RECC"/>
    <property type="match status" value="1"/>
</dbReference>
<dbReference type="InterPro" id="IPR038726">
    <property type="entry name" value="PDDEXK_AddAB-type"/>
</dbReference>
<evidence type="ECO:0000256" key="7">
    <source>
        <dbReference type="ARBA" id="ARBA00022840"/>
    </source>
</evidence>
<keyword evidence="9" id="KW-0234">DNA repair</keyword>
<keyword evidence="3" id="KW-0227">DNA damage</keyword>
<evidence type="ECO:0000256" key="1">
    <source>
        <dbReference type="ARBA" id="ARBA00022722"/>
    </source>
</evidence>
<evidence type="ECO:0000313" key="13">
    <source>
        <dbReference type="Proteomes" id="UP000663651"/>
    </source>
</evidence>
<keyword evidence="6" id="KW-0269">Exonuclease</keyword>
<dbReference type="Gene3D" id="3.90.320.10">
    <property type="match status" value="1"/>
</dbReference>
<feature type="domain" description="PD-(D/E)XK endonuclease-like" evidence="11">
    <location>
        <begin position="633"/>
        <end position="863"/>
    </location>
</feature>
<organism evidence="12 13">
    <name type="scientific">Geobacter benzoatilyticus</name>
    <dbReference type="NCBI Taxonomy" id="2815309"/>
    <lineage>
        <taxon>Bacteria</taxon>
        <taxon>Pseudomonadati</taxon>
        <taxon>Thermodesulfobacteriota</taxon>
        <taxon>Desulfuromonadia</taxon>
        <taxon>Geobacterales</taxon>
        <taxon>Geobacteraceae</taxon>
        <taxon>Geobacter</taxon>
    </lineage>
</organism>
<gene>
    <name evidence="12" type="ORF">JZM60_06390</name>
</gene>
<keyword evidence="8" id="KW-0238">DNA-binding</keyword>
<evidence type="ECO:0000256" key="9">
    <source>
        <dbReference type="ARBA" id="ARBA00023204"/>
    </source>
</evidence>
<evidence type="ECO:0000259" key="11">
    <source>
        <dbReference type="Pfam" id="PF12705"/>
    </source>
</evidence>
<dbReference type="InterPro" id="IPR011604">
    <property type="entry name" value="PDDEXK-like_dom_sf"/>
</dbReference>
<keyword evidence="13" id="KW-1185">Reference proteome</keyword>
<evidence type="ECO:0000256" key="10">
    <source>
        <dbReference type="SAM" id="MobiDB-lite"/>
    </source>
</evidence>
<evidence type="ECO:0000256" key="3">
    <source>
        <dbReference type="ARBA" id="ARBA00022763"/>
    </source>
</evidence>
<sequence length="926" mass="103443">MAMTRQAVVHFILVPDKSAARKVRRAVAAASARVGIQVGTWPELVSLAQKSYILPSSPDEWQSRLDSALESLSDSFWSKSLHHAQSDRQQIADAVERTLVTLLEGAGPAGRLDAINPSMLPPRSARHHADLARLRTALGNLLPPHLAVIRQILDSSTERLLRPVRVYHREGWPVLNPWQRALVDKLNRDAGACEDPALAACLAEEPAAAPAGTALGHLQRHLFAMPDSKPWRDSTLQWLAVRDYLQEVEVAAGMVQQSLAEDPSLAMADLALLLPTDERYDTAVRTVFTMAGIPVSGLASEATGRDLGREAVFNFLLSLDKPAPVIALASLLTSPLMPWDCVAGNRLAQEVINHTFALEAGVDSTDDARAMLEIIRNKVHSCDEVRERLKRLAQLSGAGARRLTDEERSSPLFAHRMELEQCCAALIECLNGKSGEIPWNELRKTVTPRNIPVHRGKDLNREGVAVFHEGEEPWRRVRRLFVLGCHDGHYPRKTAGFSLFTDQELELFRTVAGLELVTAAEQNRQQRQLFLRQLRSASDHATFLVPRRDPLGKPLSPSAAITFSAALFSDVRDEDELVLELDSASDRARAVGLPPAPRKDQQASRSPDPQDLKFDRNLLELNKGTDGSLKPESPSRLEKLMISPLAWLFERLGVEPRDWQPESLDIKAKGTLAHAVFELLFDPKVPLPERERIETQVPALLERQITKIMPFLHRREWKVERKHLEQEIVKAALQWREILFHAGARPVAVEISLKGELYGVPIHGNADLLLELPPNRLYVVDYKKSSSNDRRKRMEVGYDHQAELYRTMIRTGGLEKPEKAPAGLSEQLAGIRDTGEIGTLYYLMNDQTALADTTGWLPGNIGNLEEMQNSTSSNAMKLIQERFAQLRQGYLELNTTTDEKEFKDKRGISAYALKVSPLVGMWMKEK</sequence>
<dbReference type="InterPro" id="IPR027417">
    <property type="entry name" value="P-loop_NTPase"/>
</dbReference>
<evidence type="ECO:0000256" key="8">
    <source>
        <dbReference type="ARBA" id="ARBA00023125"/>
    </source>
</evidence>
<accession>A0ABX7Q687</accession>
<feature type="region of interest" description="Disordered" evidence="10">
    <location>
        <begin position="588"/>
        <end position="612"/>
    </location>
</feature>
<evidence type="ECO:0000313" key="12">
    <source>
        <dbReference type="EMBL" id="QSV46889.1"/>
    </source>
</evidence>
<dbReference type="SUPFAM" id="SSF52980">
    <property type="entry name" value="Restriction endonuclease-like"/>
    <property type="match status" value="1"/>
</dbReference>
<dbReference type="PANTHER" id="PTHR30591:SF1">
    <property type="entry name" value="RECBCD ENZYME SUBUNIT RECC"/>
    <property type="match status" value="1"/>
</dbReference>
<evidence type="ECO:0000256" key="5">
    <source>
        <dbReference type="ARBA" id="ARBA00022806"/>
    </source>
</evidence>
<evidence type="ECO:0000256" key="2">
    <source>
        <dbReference type="ARBA" id="ARBA00022741"/>
    </source>
</evidence>
<protein>
    <submittedName>
        <fullName evidence="12">PD-(D/E)XK nuclease family protein</fullName>
    </submittedName>
</protein>
<name>A0ABX7Q687_9BACT</name>
<keyword evidence="7" id="KW-0067">ATP-binding</keyword>
<dbReference type="SUPFAM" id="SSF52540">
    <property type="entry name" value="P-loop containing nucleoside triphosphate hydrolases"/>
    <property type="match status" value="1"/>
</dbReference>
<evidence type="ECO:0000256" key="4">
    <source>
        <dbReference type="ARBA" id="ARBA00022801"/>
    </source>
</evidence>
<dbReference type="RefSeq" id="WP_207164667.1">
    <property type="nucleotide sequence ID" value="NZ_CP071382.1"/>
</dbReference>
<dbReference type="EMBL" id="CP071382">
    <property type="protein sequence ID" value="QSV46889.1"/>
    <property type="molecule type" value="Genomic_DNA"/>
</dbReference>
<dbReference type="Proteomes" id="UP000663651">
    <property type="component" value="Chromosome"/>
</dbReference>
<keyword evidence="1" id="KW-0540">Nuclease</keyword>
<dbReference type="Gene3D" id="3.40.50.300">
    <property type="entry name" value="P-loop containing nucleotide triphosphate hydrolases"/>
    <property type="match status" value="2"/>
</dbReference>
<dbReference type="InterPro" id="IPR011335">
    <property type="entry name" value="Restrct_endonuc-II-like"/>
</dbReference>
<dbReference type="Pfam" id="PF12705">
    <property type="entry name" value="PDDEXK_1"/>
    <property type="match status" value="1"/>
</dbReference>
<reference evidence="12 13" key="1">
    <citation type="submission" date="2021-03" db="EMBL/GenBank/DDBJ databases">
        <title>Geobacter metallireducens gen. nov. sp. nov., a microorganism capable of coupling the complete oxidation of organic compounds to the reduction of iron and other metals.</title>
        <authorList>
            <person name="Li Y."/>
        </authorList>
    </citation>
    <scope>NUCLEOTIDE SEQUENCE [LARGE SCALE GENOMIC DNA]</scope>
    <source>
        <strain evidence="12 13">Jerry-YX</strain>
    </source>
</reference>
<evidence type="ECO:0000256" key="6">
    <source>
        <dbReference type="ARBA" id="ARBA00022839"/>
    </source>
</evidence>
<keyword evidence="4" id="KW-0378">Hydrolase</keyword>
<keyword evidence="2" id="KW-0547">Nucleotide-binding</keyword>